<proteinExistence type="predicted"/>
<dbReference type="EMBL" id="JBHULX010000003">
    <property type="protein sequence ID" value="MFD2590100.1"/>
    <property type="molecule type" value="Genomic_DNA"/>
</dbReference>
<gene>
    <name evidence="1" type="ORF">ACFSTE_04610</name>
</gene>
<accession>A0ABW5N6E0</accession>
<organism evidence="1 2">
    <name type="scientific">Aquimarina hainanensis</name>
    <dbReference type="NCBI Taxonomy" id="1578017"/>
    <lineage>
        <taxon>Bacteria</taxon>
        <taxon>Pseudomonadati</taxon>
        <taxon>Bacteroidota</taxon>
        <taxon>Flavobacteriia</taxon>
        <taxon>Flavobacteriales</taxon>
        <taxon>Flavobacteriaceae</taxon>
        <taxon>Aquimarina</taxon>
    </lineage>
</organism>
<evidence type="ECO:0000313" key="1">
    <source>
        <dbReference type="EMBL" id="MFD2590100.1"/>
    </source>
</evidence>
<keyword evidence="2" id="KW-1185">Reference proteome</keyword>
<dbReference type="Proteomes" id="UP001597459">
    <property type="component" value="Unassembled WGS sequence"/>
</dbReference>
<name>A0ABW5N6E0_9FLAO</name>
<protein>
    <submittedName>
        <fullName evidence="1">DUF4280 domain-containing protein</fullName>
    </submittedName>
</protein>
<dbReference type="Pfam" id="PF14107">
    <property type="entry name" value="DUF4280"/>
    <property type="match status" value="1"/>
</dbReference>
<comment type="caution">
    <text evidence="1">The sequence shown here is derived from an EMBL/GenBank/DDBJ whole genome shotgun (WGS) entry which is preliminary data.</text>
</comment>
<evidence type="ECO:0000313" key="2">
    <source>
        <dbReference type="Proteomes" id="UP001597459"/>
    </source>
</evidence>
<dbReference type="RefSeq" id="WP_176029610.1">
    <property type="nucleotide sequence ID" value="NZ_JBHSJV010000001.1"/>
</dbReference>
<dbReference type="InterPro" id="IPR025460">
    <property type="entry name" value="DUF4280"/>
</dbReference>
<reference evidence="2" key="1">
    <citation type="journal article" date="2019" name="Int. J. Syst. Evol. Microbiol.">
        <title>The Global Catalogue of Microorganisms (GCM) 10K type strain sequencing project: providing services to taxonomists for standard genome sequencing and annotation.</title>
        <authorList>
            <consortium name="The Broad Institute Genomics Platform"/>
            <consortium name="The Broad Institute Genome Sequencing Center for Infectious Disease"/>
            <person name="Wu L."/>
            <person name="Ma J."/>
        </authorList>
    </citation>
    <scope>NUCLEOTIDE SEQUENCE [LARGE SCALE GENOMIC DNA]</scope>
    <source>
        <strain evidence="2">KCTC 42423</strain>
    </source>
</reference>
<sequence length="147" mass="15803">MAEKYVIDGAKIKCSLCTKPEGKLMVTSNQIKLQDKLWATEADKGKPNLMFQGNCTKFSNNPPPCAGVIAPIQWQNTAMGITVDGKKALLESSTIMCATGGVPITIEDTAQKDTPTNIPPLAPLEDVKLVVGVDGPFIVEENKEDNE</sequence>